<dbReference type="InterPro" id="IPR006575">
    <property type="entry name" value="RWD_dom"/>
</dbReference>
<feature type="compositionally biased region" description="Basic residues" evidence="2">
    <location>
        <begin position="351"/>
        <end position="363"/>
    </location>
</feature>
<keyword evidence="1" id="KW-0479">Metal-binding</keyword>
<dbReference type="PANTHER" id="PTHR13198:SF4">
    <property type="entry name" value="E3 UBIQUITIN-PROTEIN LIGASE RNF25"/>
    <property type="match status" value="1"/>
</dbReference>
<organism evidence="5 6">
    <name type="scientific">Hevea brasiliensis</name>
    <name type="common">Para rubber tree</name>
    <name type="synonym">Siphonia brasiliensis</name>
    <dbReference type="NCBI Taxonomy" id="3981"/>
    <lineage>
        <taxon>Eukaryota</taxon>
        <taxon>Viridiplantae</taxon>
        <taxon>Streptophyta</taxon>
        <taxon>Embryophyta</taxon>
        <taxon>Tracheophyta</taxon>
        <taxon>Spermatophyta</taxon>
        <taxon>Magnoliopsida</taxon>
        <taxon>eudicotyledons</taxon>
        <taxon>Gunneridae</taxon>
        <taxon>Pentapetalae</taxon>
        <taxon>rosids</taxon>
        <taxon>fabids</taxon>
        <taxon>Malpighiales</taxon>
        <taxon>Euphorbiaceae</taxon>
        <taxon>Crotonoideae</taxon>
        <taxon>Micrandreae</taxon>
        <taxon>Hevea</taxon>
    </lineage>
</organism>
<comment type="caution">
    <text evidence="5">The sequence shown here is derived from an EMBL/GenBank/DDBJ whole genome shotgun (WGS) entry which is preliminary data.</text>
</comment>
<evidence type="ECO:0000256" key="1">
    <source>
        <dbReference type="PROSITE-ProRule" id="PRU00175"/>
    </source>
</evidence>
<feature type="domain" description="RING-type" evidence="3">
    <location>
        <begin position="150"/>
        <end position="236"/>
    </location>
</feature>
<feature type="region of interest" description="Disordered" evidence="2">
    <location>
        <begin position="314"/>
        <end position="383"/>
    </location>
</feature>
<keyword evidence="6" id="KW-1185">Reference proteome</keyword>
<evidence type="ECO:0000313" key="5">
    <source>
        <dbReference type="EMBL" id="KAJ9188542.1"/>
    </source>
</evidence>
<gene>
    <name evidence="5" type="ORF">P3X46_003893</name>
</gene>
<dbReference type="SMART" id="SM00591">
    <property type="entry name" value="RWD"/>
    <property type="match status" value="1"/>
</dbReference>
<feature type="compositionally biased region" description="Low complexity" evidence="2">
    <location>
        <begin position="341"/>
        <end position="350"/>
    </location>
</feature>
<accession>A0ABQ9N7P0</accession>
<dbReference type="PANTHER" id="PTHR13198">
    <property type="entry name" value="RING FINGER PROTEIN 25"/>
    <property type="match status" value="1"/>
</dbReference>
<dbReference type="PROSITE" id="PS50908">
    <property type="entry name" value="RWD"/>
    <property type="match status" value="1"/>
</dbReference>
<name>A0ABQ9N7P0_HEVBR</name>
<evidence type="ECO:0000313" key="6">
    <source>
        <dbReference type="Proteomes" id="UP001174677"/>
    </source>
</evidence>
<dbReference type="SUPFAM" id="SSF54495">
    <property type="entry name" value="UBC-like"/>
    <property type="match status" value="1"/>
</dbReference>
<evidence type="ECO:0008006" key="7">
    <source>
        <dbReference type="Google" id="ProtNLM"/>
    </source>
</evidence>
<reference evidence="5" key="1">
    <citation type="journal article" date="2023" name="Plant Biotechnol. J.">
        <title>Chromosome-level wild Hevea brasiliensis genome provides new tools for genomic-assisted breeding and valuable loci to elevate rubber yield.</title>
        <authorList>
            <person name="Cheng H."/>
            <person name="Song X."/>
            <person name="Hu Y."/>
            <person name="Wu T."/>
            <person name="Yang Q."/>
            <person name="An Z."/>
            <person name="Feng S."/>
            <person name="Deng Z."/>
            <person name="Wu W."/>
            <person name="Zeng X."/>
            <person name="Tu M."/>
            <person name="Wang X."/>
            <person name="Huang H."/>
        </authorList>
    </citation>
    <scope>NUCLEOTIDE SEQUENCE</scope>
    <source>
        <strain evidence="5">MT/VB/25A 57/8</strain>
    </source>
</reference>
<dbReference type="SMART" id="SM00184">
    <property type="entry name" value="RING"/>
    <property type="match status" value="1"/>
</dbReference>
<dbReference type="InterPro" id="IPR039133">
    <property type="entry name" value="RNF25"/>
</dbReference>
<keyword evidence="1" id="KW-0862">Zinc</keyword>
<proteinExistence type="predicted"/>
<dbReference type="InterPro" id="IPR001841">
    <property type="entry name" value="Znf_RING"/>
</dbReference>
<dbReference type="SUPFAM" id="SSF57850">
    <property type="entry name" value="RING/U-box"/>
    <property type="match status" value="1"/>
</dbReference>
<dbReference type="EMBL" id="JARPOI010000002">
    <property type="protein sequence ID" value="KAJ9188542.1"/>
    <property type="molecule type" value="Genomic_DNA"/>
</dbReference>
<dbReference type="Proteomes" id="UP001174677">
    <property type="component" value="Chromosome 2"/>
</dbReference>
<feature type="domain" description="RWD" evidence="4">
    <location>
        <begin position="37"/>
        <end position="143"/>
    </location>
</feature>
<dbReference type="Pfam" id="PF05773">
    <property type="entry name" value="RWD"/>
    <property type="match status" value="1"/>
</dbReference>
<evidence type="ECO:0000259" key="4">
    <source>
        <dbReference type="PROSITE" id="PS50908"/>
    </source>
</evidence>
<keyword evidence="1" id="KW-0863">Zinc-finger</keyword>
<dbReference type="PROSITE" id="PS50089">
    <property type="entry name" value="ZF_RING_2"/>
    <property type="match status" value="1"/>
</dbReference>
<dbReference type="CDD" id="cd23818">
    <property type="entry name" value="RWD_RNF25"/>
    <property type="match status" value="1"/>
</dbReference>
<evidence type="ECO:0000256" key="2">
    <source>
        <dbReference type="SAM" id="MobiDB-lite"/>
    </source>
</evidence>
<protein>
    <recommendedName>
        <fullName evidence="7">RWD domain-containing protein</fullName>
    </recommendedName>
</protein>
<evidence type="ECO:0000259" key="3">
    <source>
        <dbReference type="PROSITE" id="PS50089"/>
    </source>
</evidence>
<dbReference type="InterPro" id="IPR013083">
    <property type="entry name" value="Znf_RING/FYVE/PHD"/>
</dbReference>
<dbReference type="Gene3D" id="3.30.40.10">
    <property type="entry name" value="Zinc/RING finger domain, C3HC4 (zinc finger)"/>
    <property type="match status" value="1"/>
</dbReference>
<sequence length="383" mass="43671">MIQLSSRIIKALSLSLSLSTCRKDCQKKMAEEEEVLIEVEAVQAVYGDDCVVLDSFPPHLHVHIKPRTADISSQQFVEAVIGIRAGSQYPKEPPSIDLIESKGLDEQRQKHLIKSIQDKACELFSCLMIVALCEEAVEKLSIMNHPDGNCPLCLYPLLLEDEENESLPFMKLMSCFHCFHCECIMNWWNWIQKEKESNINISSTTSLHSIRDRGNQNDIHIHGLEEESMGDCPVCRKVFHTKDFEHVRSLVGTNFSELSSDRTEIEDVKLLQSDSEKIRKQKFEAILKLQQENSGIIEPKRDLVVLPGMYLPRPVTLPTQALNKETTEEQQRDSTASMETNSGGSSNRPSSGKHRNFGRRKQRIQNSRKQVRQWVRKDDGPAN</sequence>
<dbReference type="Gene3D" id="3.10.110.10">
    <property type="entry name" value="Ubiquitin Conjugating Enzyme"/>
    <property type="match status" value="1"/>
</dbReference>
<dbReference type="InterPro" id="IPR016135">
    <property type="entry name" value="UBQ-conjugating_enzyme/RWD"/>
</dbReference>